<gene>
    <name evidence="1" type="ORF">L6164_028361</name>
</gene>
<dbReference type="Proteomes" id="UP000828941">
    <property type="component" value="Chromosome 11"/>
</dbReference>
<evidence type="ECO:0000313" key="1">
    <source>
        <dbReference type="EMBL" id="KAI4315565.1"/>
    </source>
</evidence>
<keyword evidence="2" id="KW-1185">Reference proteome</keyword>
<sequence length="822" mass="90953">MDSPLRNTLKTLCCCNGWSYAIFWRFDPRNSLLLTAADEDAYYNKEQQLEEDMRGMLAQVHLLGQGIVGQAAFTGKHRWMVSNAKSQRWNFTRDQDQDLSQDDSQLRQLFFSEIKTIVVVSVKPWGVVQFGSNHKISERLEFLEQIQRVFSGIEDVDALDPSENAASPLDCENYDLNELLSSFTCSENSCEWNLNSLYGDGSGELMANVYSSKNPEEGDAPIHGDISCFSDQLTAVSALSYRTGTDVFLKSNSSMDSLIATGPCFGTCSGEVSSLEPQLVPQTRTQDVADMCSLEANTFVSSKLTVENFHEDSAPTSLYSKNGLLGQRGTFQHKLGNSLDNQHSPQSTIVTEDNFAHGISNNLKPVGTSENLSKFRSMDDLCRWFAPSPEDSICGTVTSFDSQTMEFYPTYSSLVGIDILSGNPVEGPAVHNSISATVNSVLEGQETFATMYISDNGLSDIMKLDLNCDQAAEWPGNTLTPVADAATGSGLSECISELKNIGTLTRTQKGLFSELGIEDLLNGTENSNFEDNKSQKTDCSSSGLACSWARARANLMQPVSNIGKTNHLVHKQEIFPKSQVGLWIDDNHSVNNGKAVLPSRPQKPEEPTRMTRKSLKRPKDRQQIQDRIKELRGIIPHGGKCSIDSLLDRTIKYMLFLQSITKYADKLQENNNEPKLIEQGNGVVLKDKIVGDSKTDDGFTWAFEVGGQTLVCPIVVEDMSPAGQMLIEMRCEEQGLFLEIADIIRGFGLNILKGKMEIRESRIWARFIVEAKRHVTRLDVFWSLIQLVQVQQTTICGMDSDSAGIPSLEMPVAMSMAETVGR</sequence>
<reference evidence="1 2" key="1">
    <citation type="journal article" date="2022" name="DNA Res.">
        <title>Chromosomal-level genome assembly of the orchid tree Bauhinia variegata (Leguminosae; Cercidoideae) supports the allotetraploid origin hypothesis of Bauhinia.</title>
        <authorList>
            <person name="Zhong Y."/>
            <person name="Chen Y."/>
            <person name="Zheng D."/>
            <person name="Pang J."/>
            <person name="Liu Y."/>
            <person name="Luo S."/>
            <person name="Meng S."/>
            <person name="Qian L."/>
            <person name="Wei D."/>
            <person name="Dai S."/>
            <person name="Zhou R."/>
        </authorList>
    </citation>
    <scope>NUCLEOTIDE SEQUENCE [LARGE SCALE GENOMIC DNA]</scope>
    <source>
        <strain evidence="1">BV-YZ2020</strain>
    </source>
</reference>
<organism evidence="1 2">
    <name type="scientific">Bauhinia variegata</name>
    <name type="common">Purple orchid tree</name>
    <name type="synonym">Phanera variegata</name>
    <dbReference type="NCBI Taxonomy" id="167791"/>
    <lineage>
        <taxon>Eukaryota</taxon>
        <taxon>Viridiplantae</taxon>
        <taxon>Streptophyta</taxon>
        <taxon>Embryophyta</taxon>
        <taxon>Tracheophyta</taxon>
        <taxon>Spermatophyta</taxon>
        <taxon>Magnoliopsida</taxon>
        <taxon>eudicotyledons</taxon>
        <taxon>Gunneridae</taxon>
        <taxon>Pentapetalae</taxon>
        <taxon>rosids</taxon>
        <taxon>fabids</taxon>
        <taxon>Fabales</taxon>
        <taxon>Fabaceae</taxon>
        <taxon>Cercidoideae</taxon>
        <taxon>Cercideae</taxon>
        <taxon>Bauhiniinae</taxon>
        <taxon>Bauhinia</taxon>
    </lineage>
</organism>
<accession>A0ACB9LVW2</accession>
<comment type="caution">
    <text evidence="1">The sequence shown here is derived from an EMBL/GenBank/DDBJ whole genome shotgun (WGS) entry which is preliminary data.</text>
</comment>
<evidence type="ECO:0000313" key="2">
    <source>
        <dbReference type="Proteomes" id="UP000828941"/>
    </source>
</evidence>
<dbReference type="EMBL" id="CM039436">
    <property type="protein sequence ID" value="KAI4315565.1"/>
    <property type="molecule type" value="Genomic_DNA"/>
</dbReference>
<protein>
    <submittedName>
        <fullName evidence="1">Uncharacterized protein</fullName>
    </submittedName>
</protein>
<name>A0ACB9LVW2_BAUVA</name>
<proteinExistence type="predicted"/>